<dbReference type="InterPro" id="IPR000700">
    <property type="entry name" value="PAS-assoc_C"/>
</dbReference>
<evidence type="ECO:0000259" key="16">
    <source>
        <dbReference type="PROSITE" id="PS50113"/>
    </source>
</evidence>
<evidence type="ECO:0000313" key="18">
    <source>
        <dbReference type="EMBL" id="MDE4164763.1"/>
    </source>
</evidence>
<dbReference type="PRINTS" id="PR00344">
    <property type="entry name" value="BCTRLSENSOR"/>
</dbReference>
<dbReference type="Proteomes" id="UP000092565">
    <property type="component" value="Chromosome"/>
</dbReference>
<dbReference type="EC" id="2.7.13.3" evidence="3"/>
<dbReference type="Proteomes" id="UP001218364">
    <property type="component" value="Unassembled WGS sequence"/>
</dbReference>
<evidence type="ECO:0000256" key="5">
    <source>
        <dbReference type="ARBA" id="ARBA00022679"/>
    </source>
</evidence>
<evidence type="ECO:0000256" key="9">
    <source>
        <dbReference type="ARBA" id="ARBA00022840"/>
    </source>
</evidence>
<dbReference type="SMART" id="SM00387">
    <property type="entry name" value="HATPase_c"/>
    <property type="match status" value="1"/>
</dbReference>
<keyword evidence="7" id="KW-0547">Nucleotide-binding</keyword>
<keyword evidence="5" id="KW-0808">Transferase</keyword>
<dbReference type="GO" id="GO:0005524">
    <property type="term" value="F:ATP binding"/>
    <property type="evidence" value="ECO:0007669"/>
    <property type="project" value="UniProtKB-KW"/>
</dbReference>
<dbReference type="PANTHER" id="PTHR45339:SF1">
    <property type="entry name" value="HYBRID SIGNAL TRANSDUCTION HISTIDINE KINASE J"/>
    <property type="match status" value="1"/>
</dbReference>
<keyword evidence="11" id="KW-0902">Two-component regulatory system</keyword>
<evidence type="ECO:0000256" key="13">
    <source>
        <dbReference type="PROSITE-ProRule" id="PRU00169"/>
    </source>
</evidence>
<dbReference type="InterPro" id="IPR005467">
    <property type="entry name" value="His_kinase_dom"/>
</dbReference>
<evidence type="ECO:0000256" key="12">
    <source>
        <dbReference type="ARBA" id="ARBA00023136"/>
    </source>
</evidence>
<dbReference type="PATRIC" id="fig|60890.4.peg.238"/>
<dbReference type="InterPro" id="IPR036097">
    <property type="entry name" value="HisK_dim/P_sf"/>
</dbReference>
<dbReference type="InterPro" id="IPR001789">
    <property type="entry name" value="Sig_transdc_resp-reg_receiver"/>
</dbReference>
<dbReference type="SMART" id="SM00388">
    <property type="entry name" value="HisKA"/>
    <property type="match status" value="1"/>
</dbReference>
<dbReference type="SUPFAM" id="SSF55785">
    <property type="entry name" value="PYP-like sensor domain (PAS domain)"/>
    <property type="match status" value="1"/>
</dbReference>
<dbReference type="Pfam" id="PF00072">
    <property type="entry name" value="Response_reg"/>
    <property type="match status" value="1"/>
</dbReference>
<protein>
    <recommendedName>
        <fullName evidence="3">histidine kinase</fullName>
        <ecNumber evidence="3">2.7.13.3</ecNumber>
    </recommendedName>
</protein>
<dbReference type="InterPro" id="IPR013656">
    <property type="entry name" value="PAS_4"/>
</dbReference>
<comment type="catalytic activity">
    <reaction evidence="1">
        <text>ATP + protein L-histidine = ADP + protein N-phospho-L-histidine.</text>
        <dbReference type="EC" id="2.7.13.3"/>
    </reaction>
</comment>
<dbReference type="InterPro" id="IPR004358">
    <property type="entry name" value="Sig_transdc_His_kin-like_C"/>
</dbReference>
<dbReference type="Gene3D" id="3.30.450.20">
    <property type="entry name" value="PAS domain"/>
    <property type="match status" value="1"/>
</dbReference>
<dbReference type="Gene3D" id="3.30.565.10">
    <property type="entry name" value="Histidine kinase-like ATPase, C-terminal domain"/>
    <property type="match status" value="1"/>
</dbReference>
<keyword evidence="19" id="KW-1185">Reference proteome</keyword>
<reference evidence="17 19" key="1">
    <citation type="submission" date="2016-04" db="EMBL/GenBank/DDBJ databases">
        <authorList>
            <person name="Evans L.H."/>
            <person name="Alamgir A."/>
            <person name="Owens N."/>
            <person name="Weber N.D."/>
            <person name="Virtaneva K."/>
            <person name="Barbian K."/>
            <person name="Babar A."/>
            <person name="Rosenke K."/>
        </authorList>
    </citation>
    <scope>NUCLEOTIDE SEQUENCE [LARGE SCALE GENOMIC DNA]</scope>
    <source>
        <strain evidence="17 19">JL2886</strain>
    </source>
</reference>
<dbReference type="EMBL" id="JARCJK010000001">
    <property type="protein sequence ID" value="MDE4164763.1"/>
    <property type="molecule type" value="Genomic_DNA"/>
</dbReference>
<dbReference type="RefSeq" id="WP_065273464.1">
    <property type="nucleotide sequence ID" value="NZ_CP015124.1"/>
</dbReference>
<dbReference type="SUPFAM" id="SSF55874">
    <property type="entry name" value="ATPase domain of HSP90 chaperone/DNA topoisomerase II/histidine kinase"/>
    <property type="match status" value="1"/>
</dbReference>
<gene>
    <name evidence="17" type="ORF">JL2886_00250</name>
    <name evidence="18" type="ORF">PXK24_03610</name>
</gene>
<keyword evidence="12" id="KW-0472">Membrane</keyword>
<keyword evidence="8 17" id="KW-0418">Kinase</keyword>
<dbReference type="InterPro" id="IPR003661">
    <property type="entry name" value="HisK_dim/P_dom"/>
</dbReference>
<dbReference type="PROSITE" id="PS50113">
    <property type="entry name" value="PAC"/>
    <property type="match status" value="1"/>
</dbReference>
<dbReference type="SUPFAM" id="SSF52172">
    <property type="entry name" value="CheY-like"/>
    <property type="match status" value="1"/>
</dbReference>
<dbReference type="PANTHER" id="PTHR45339">
    <property type="entry name" value="HYBRID SIGNAL TRANSDUCTION HISTIDINE KINASE J"/>
    <property type="match status" value="1"/>
</dbReference>
<dbReference type="GO" id="GO:0000155">
    <property type="term" value="F:phosphorelay sensor kinase activity"/>
    <property type="evidence" value="ECO:0007669"/>
    <property type="project" value="InterPro"/>
</dbReference>
<dbReference type="Pfam" id="PF08448">
    <property type="entry name" value="PAS_4"/>
    <property type="match status" value="1"/>
</dbReference>
<dbReference type="Gene3D" id="3.40.50.2300">
    <property type="match status" value="1"/>
</dbReference>
<evidence type="ECO:0000313" key="19">
    <source>
        <dbReference type="Proteomes" id="UP000092565"/>
    </source>
</evidence>
<dbReference type="CDD" id="cd16922">
    <property type="entry name" value="HATPase_EvgS-ArcB-TorS-like"/>
    <property type="match status" value="1"/>
</dbReference>
<evidence type="ECO:0000313" key="20">
    <source>
        <dbReference type="Proteomes" id="UP001218364"/>
    </source>
</evidence>
<dbReference type="InterPro" id="IPR036890">
    <property type="entry name" value="HATPase_C_sf"/>
</dbReference>
<dbReference type="AlphaFoldDB" id="A0A1B0ZLZ9"/>
<keyword evidence="6" id="KW-0812">Transmembrane</keyword>
<keyword evidence="4 13" id="KW-0597">Phosphoprotein</keyword>
<dbReference type="OrthoDB" id="9801651at2"/>
<evidence type="ECO:0000256" key="11">
    <source>
        <dbReference type="ARBA" id="ARBA00023012"/>
    </source>
</evidence>
<keyword evidence="10" id="KW-1133">Transmembrane helix</keyword>
<dbReference type="FunFam" id="3.30.565.10:FF:000010">
    <property type="entry name" value="Sensor histidine kinase RcsC"/>
    <property type="match status" value="1"/>
</dbReference>
<comment type="subcellular location">
    <subcellularLocation>
        <location evidence="2">Membrane</location>
    </subcellularLocation>
</comment>
<dbReference type="CDD" id="cd17546">
    <property type="entry name" value="REC_hyHK_CKI1_RcsC-like"/>
    <property type="match status" value="1"/>
</dbReference>
<feature type="domain" description="Histidine kinase" evidence="14">
    <location>
        <begin position="154"/>
        <end position="374"/>
    </location>
</feature>
<dbReference type="GO" id="GO:0016020">
    <property type="term" value="C:membrane"/>
    <property type="evidence" value="ECO:0007669"/>
    <property type="project" value="UniProtKB-SubCell"/>
</dbReference>
<dbReference type="InterPro" id="IPR003594">
    <property type="entry name" value="HATPase_dom"/>
</dbReference>
<evidence type="ECO:0000256" key="1">
    <source>
        <dbReference type="ARBA" id="ARBA00000085"/>
    </source>
</evidence>
<evidence type="ECO:0000259" key="15">
    <source>
        <dbReference type="PROSITE" id="PS50110"/>
    </source>
</evidence>
<feature type="domain" description="Response regulatory" evidence="15">
    <location>
        <begin position="416"/>
        <end position="535"/>
    </location>
</feature>
<dbReference type="InterPro" id="IPR035965">
    <property type="entry name" value="PAS-like_dom_sf"/>
</dbReference>
<evidence type="ECO:0000256" key="8">
    <source>
        <dbReference type="ARBA" id="ARBA00022777"/>
    </source>
</evidence>
<proteinExistence type="predicted"/>
<sequence length="535" mass="58032">MKRLQVTDFYSMLDAIGMAVIVLEVGDDGIPRYAAMNSRARVISKLPAEGWFGKTAMEVFGGSTGERALAKHIEVARAAEEVTYEINLPAVHKERYIRTTMSPVFDETGKLTHLVGSSADVTSERERDAALELAKIAKQEAEAASQAKERFLAEMSHEIRTPMNGILGICELLQDTSLDEEQSLLANTILSSTNALLKIVNEVLDFSQIIADKISLHYEPFSLRDLVDEIVTLFSAKTSFKGLEFRLDYPDAVPSVFVGDASKTRQILLNVIGNAIKFTDEGYVSLAVSYDPASARGPLQFVVSDTGCGIEESKLRSIFSAYEQAASSPQAQAEGTGLGLAISRALIERMGGDITVDSAPGQGARFSLWLNLAPDMADPRRAETAGKAVLNQINGGLEREAGIDTGIASDRLHGMKILVAEDNKTNQMVVDKMLQKLGAQVRLAENGAAAVENYLGADYDLILMDLSMPVMGGLEAARRIRQHETETGRAECRIVALTANAQKSDTRACFEVGMNGFLTKPFRRAELLACLASLD</sequence>
<name>A0A1B0ZLZ9_9RHOB</name>
<dbReference type="CDD" id="cd00082">
    <property type="entry name" value="HisKA"/>
    <property type="match status" value="1"/>
</dbReference>
<reference evidence="18 20" key="2">
    <citation type="submission" date="2023-02" db="EMBL/GenBank/DDBJ databases">
        <title>Population genomics of bacteria associated with diatom.</title>
        <authorList>
            <person name="Xie J."/>
            <person name="Wang H."/>
        </authorList>
    </citation>
    <scope>NUCLEOTIDE SEQUENCE [LARGE SCALE GENOMIC DNA]</scope>
    <source>
        <strain evidence="18 20">PT47_8</strain>
    </source>
</reference>
<keyword evidence="9" id="KW-0067">ATP-binding</keyword>
<evidence type="ECO:0000256" key="4">
    <source>
        <dbReference type="ARBA" id="ARBA00022553"/>
    </source>
</evidence>
<dbReference type="Gene3D" id="1.10.287.130">
    <property type="match status" value="1"/>
</dbReference>
<evidence type="ECO:0000256" key="3">
    <source>
        <dbReference type="ARBA" id="ARBA00012438"/>
    </source>
</evidence>
<feature type="domain" description="PAC" evidence="16">
    <location>
        <begin position="80"/>
        <end position="133"/>
    </location>
</feature>
<dbReference type="Pfam" id="PF02518">
    <property type="entry name" value="HATPase_c"/>
    <property type="match status" value="1"/>
</dbReference>
<feature type="modified residue" description="4-aspartylphosphate" evidence="13">
    <location>
        <position position="465"/>
    </location>
</feature>
<dbReference type="EMBL" id="CP015124">
    <property type="protein sequence ID" value="ANP35183.1"/>
    <property type="molecule type" value="Genomic_DNA"/>
</dbReference>
<dbReference type="Pfam" id="PF00512">
    <property type="entry name" value="HisKA"/>
    <property type="match status" value="1"/>
</dbReference>
<evidence type="ECO:0000313" key="17">
    <source>
        <dbReference type="EMBL" id="ANP35183.1"/>
    </source>
</evidence>
<evidence type="ECO:0000256" key="7">
    <source>
        <dbReference type="ARBA" id="ARBA00022741"/>
    </source>
</evidence>
<dbReference type="SUPFAM" id="SSF47384">
    <property type="entry name" value="Homodimeric domain of signal transducing histidine kinase"/>
    <property type="match status" value="1"/>
</dbReference>
<accession>A0A1B0ZLZ9</accession>
<dbReference type="PROSITE" id="PS50109">
    <property type="entry name" value="HIS_KIN"/>
    <property type="match status" value="1"/>
</dbReference>
<evidence type="ECO:0000256" key="6">
    <source>
        <dbReference type="ARBA" id="ARBA00022692"/>
    </source>
</evidence>
<evidence type="ECO:0000256" key="2">
    <source>
        <dbReference type="ARBA" id="ARBA00004370"/>
    </source>
</evidence>
<dbReference type="PROSITE" id="PS50110">
    <property type="entry name" value="RESPONSE_REGULATORY"/>
    <property type="match status" value="1"/>
</dbReference>
<evidence type="ECO:0000259" key="14">
    <source>
        <dbReference type="PROSITE" id="PS50109"/>
    </source>
</evidence>
<dbReference type="InterPro" id="IPR011006">
    <property type="entry name" value="CheY-like_superfamily"/>
</dbReference>
<organism evidence="17 19">
    <name type="scientific">Phaeobacter gallaeciensis</name>
    <dbReference type="NCBI Taxonomy" id="60890"/>
    <lineage>
        <taxon>Bacteria</taxon>
        <taxon>Pseudomonadati</taxon>
        <taxon>Pseudomonadota</taxon>
        <taxon>Alphaproteobacteria</taxon>
        <taxon>Rhodobacterales</taxon>
        <taxon>Roseobacteraceae</taxon>
        <taxon>Phaeobacter</taxon>
    </lineage>
</organism>
<dbReference type="SMART" id="SM00448">
    <property type="entry name" value="REC"/>
    <property type="match status" value="1"/>
</dbReference>
<dbReference type="FunFam" id="1.10.287.130:FF:000004">
    <property type="entry name" value="Ethylene receptor 1"/>
    <property type="match status" value="1"/>
</dbReference>
<evidence type="ECO:0000256" key="10">
    <source>
        <dbReference type="ARBA" id="ARBA00022989"/>
    </source>
</evidence>